<dbReference type="Gene3D" id="1.10.630.10">
    <property type="entry name" value="Cytochrome P450"/>
    <property type="match status" value="3"/>
</dbReference>
<name>A0A8J2RLG4_9CRUS</name>
<comment type="cofactor">
    <cofactor evidence="1">
        <name>heme</name>
        <dbReference type="ChEBI" id="CHEBI:30413"/>
    </cofactor>
</comment>
<accession>A0A8J2RLG4</accession>
<evidence type="ECO:0000256" key="5">
    <source>
        <dbReference type="ARBA" id="ARBA00023002"/>
    </source>
</evidence>
<evidence type="ECO:0000256" key="8">
    <source>
        <dbReference type="SAM" id="Phobius"/>
    </source>
</evidence>
<evidence type="ECO:0000256" key="2">
    <source>
        <dbReference type="ARBA" id="ARBA00010617"/>
    </source>
</evidence>
<keyword evidence="11" id="KW-1185">Reference proteome</keyword>
<feature type="chain" id="PRO_5035244891" description="Cytochrome p450" evidence="9">
    <location>
        <begin position="23"/>
        <end position="702"/>
    </location>
</feature>
<dbReference type="EMBL" id="CAKKLH010000101">
    <property type="protein sequence ID" value="CAH0103129.1"/>
    <property type="molecule type" value="Genomic_DNA"/>
</dbReference>
<keyword evidence="3" id="KW-0349">Heme</keyword>
<keyword evidence="4" id="KW-0479">Metal-binding</keyword>
<dbReference type="PANTHER" id="PTHR24291">
    <property type="entry name" value="CYTOCHROME P450 FAMILY 4"/>
    <property type="match status" value="1"/>
</dbReference>
<dbReference type="GO" id="GO:0004497">
    <property type="term" value="F:monooxygenase activity"/>
    <property type="evidence" value="ECO:0007669"/>
    <property type="project" value="UniProtKB-KW"/>
</dbReference>
<dbReference type="InterPro" id="IPR002402">
    <property type="entry name" value="Cyt_P450_E_grp-II"/>
</dbReference>
<evidence type="ECO:0008006" key="12">
    <source>
        <dbReference type="Google" id="ProtNLM"/>
    </source>
</evidence>
<dbReference type="SUPFAM" id="SSF48264">
    <property type="entry name" value="Cytochrome P450"/>
    <property type="match status" value="2"/>
</dbReference>
<keyword evidence="7" id="KW-0503">Monooxygenase</keyword>
<dbReference type="PRINTS" id="PR00385">
    <property type="entry name" value="P450"/>
</dbReference>
<keyword evidence="6" id="KW-0408">Iron</keyword>
<proteinExistence type="inferred from homology"/>
<feature type="transmembrane region" description="Helical" evidence="8">
    <location>
        <begin position="329"/>
        <end position="353"/>
    </location>
</feature>
<evidence type="ECO:0000256" key="3">
    <source>
        <dbReference type="ARBA" id="ARBA00022617"/>
    </source>
</evidence>
<dbReference type="InterPro" id="IPR050196">
    <property type="entry name" value="Cytochrome_P450_Monoox"/>
</dbReference>
<dbReference type="PANTHER" id="PTHR24291:SF201">
    <property type="entry name" value="CYTOCHROME P450, FAMILY 4, SUBFAMILY B, POLYPEPTIDE 7"/>
    <property type="match status" value="1"/>
</dbReference>
<keyword evidence="9" id="KW-0732">Signal</keyword>
<organism evidence="10 11">
    <name type="scientific">Daphnia galeata</name>
    <dbReference type="NCBI Taxonomy" id="27404"/>
    <lineage>
        <taxon>Eukaryota</taxon>
        <taxon>Metazoa</taxon>
        <taxon>Ecdysozoa</taxon>
        <taxon>Arthropoda</taxon>
        <taxon>Crustacea</taxon>
        <taxon>Branchiopoda</taxon>
        <taxon>Diplostraca</taxon>
        <taxon>Cladocera</taxon>
        <taxon>Anomopoda</taxon>
        <taxon>Daphniidae</taxon>
        <taxon>Daphnia</taxon>
    </lineage>
</organism>
<dbReference type="Pfam" id="PF00067">
    <property type="entry name" value="p450"/>
    <property type="match status" value="2"/>
</dbReference>
<feature type="signal peptide" evidence="9">
    <location>
        <begin position="1"/>
        <end position="22"/>
    </location>
</feature>
<comment type="caution">
    <text evidence="10">The sequence shown here is derived from an EMBL/GenBank/DDBJ whole genome shotgun (WGS) entry which is preliminary data.</text>
</comment>
<evidence type="ECO:0000313" key="10">
    <source>
        <dbReference type="EMBL" id="CAH0103129.1"/>
    </source>
</evidence>
<evidence type="ECO:0000256" key="7">
    <source>
        <dbReference type="ARBA" id="ARBA00023033"/>
    </source>
</evidence>
<protein>
    <recommendedName>
        <fullName evidence="12">Cytochrome p450</fullName>
    </recommendedName>
</protein>
<comment type="similarity">
    <text evidence="2">Belongs to the cytochrome P450 family.</text>
</comment>
<dbReference type="GO" id="GO:0016705">
    <property type="term" value="F:oxidoreductase activity, acting on paired donors, with incorporation or reduction of molecular oxygen"/>
    <property type="evidence" value="ECO:0007669"/>
    <property type="project" value="InterPro"/>
</dbReference>
<evidence type="ECO:0000256" key="9">
    <source>
        <dbReference type="SAM" id="SignalP"/>
    </source>
</evidence>
<keyword evidence="5" id="KW-0560">Oxidoreductase</keyword>
<dbReference type="OrthoDB" id="1470350at2759"/>
<dbReference type="InterPro" id="IPR001128">
    <property type="entry name" value="Cyt_P450"/>
</dbReference>
<evidence type="ECO:0000313" key="11">
    <source>
        <dbReference type="Proteomes" id="UP000789390"/>
    </source>
</evidence>
<dbReference type="GO" id="GO:0005506">
    <property type="term" value="F:iron ion binding"/>
    <property type="evidence" value="ECO:0007669"/>
    <property type="project" value="InterPro"/>
</dbReference>
<dbReference type="PRINTS" id="PR00464">
    <property type="entry name" value="EP450II"/>
</dbReference>
<evidence type="ECO:0000256" key="6">
    <source>
        <dbReference type="ARBA" id="ARBA00023004"/>
    </source>
</evidence>
<keyword evidence="8" id="KW-1133">Transmembrane helix</keyword>
<dbReference type="GO" id="GO:0020037">
    <property type="term" value="F:heme binding"/>
    <property type="evidence" value="ECO:0007669"/>
    <property type="project" value="InterPro"/>
</dbReference>
<evidence type="ECO:0000256" key="1">
    <source>
        <dbReference type="ARBA" id="ARBA00001971"/>
    </source>
</evidence>
<sequence length="702" mass="81667">MIQAFLVALLLLLLAFLYLAYHKWENSAYVRTIDLIPGPKRKFIVGNVNDLPKDGAEIFQTIFSEWVKQYGRIYRIWFAFQPFVEISSPVFIEGKFILIDNHDEPYAYRERCIVRSNKTLARRRTIGGIRISEIVIERFLSGQTILPDWLYNLTKNGREQKKILKQMHSFTLQTPFLVRVMSDDAIYRFKQVICERKKEIDLEEDLPEVAKDEEFIGTSNQSKKRRAFLDLMLLANKNGTELSDVDIRNEVDTFMFAGHDTTSSALVWFLYCMAINPKHQELVKEELNDVFGDSDRPCTTEDTTKLKYLECCIKESLRLYPPVPVFSRYMIPLAMIEAFLVAILLLLLALLFLAHHRWECSSFVKTIDLIPGPKRKPIVGNATSLPRESDLSFRFIVGSTEIMQTIQGKWVKQFGRIYRSWLGFRTFVHISTPILMEKMLTSQTFIDKGKSYSILRPWLGEGLLLASGNKWRRSRRLLTPAFHFQILENFFDVFNKNAEILCEQLDEAIGNSKNIEEIVQSEIDVFPFLKRCTLDIICEAAMGIKINAQLEDTEYIRNVHRISEIVVERFFSFGHFLPDWIYHCTPKGREHMKMLNQIHGFTSKVIRERKEEIAREEIKENSDGDSGEVKKRRRAFLDLMLLAVKDGVELSDLDIRNEVDTFMFEVKGSLCLKRKSWLRLCSVGFNFPTTFLNTGHQEPTLN</sequence>
<dbReference type="AlphaFoldDB" id="A0A8J2RLG4"/>
<dbReference type="Proteomes" id="UP000789390">
    <property type="component" value="Unassembled WGS sequence"/>
</dbReference>
<gene>
    <name evidence="10" type="ORF">DGAL_LOCUS5663</name>
</gene>
<dbReference type="InterPro" id="IPR036396">
    <property type="entry name" value="Cyt_P450_sf"/>
</dbReference>
<reference evidence="10" key="1">
    <citation type="submission" date="2021-11" db="EMBL/GenBank/DDBJ databases">
        <authorList>
            <person name="Schell T."/>
        </authorList>
    </citation>
    <scope>NUCLEOTIDE SEQUENCE</scope>
    <source>
        <strain evidence="10">M5</strain>
    </source>
</reference>
<keyword evidence="8" id="KW-0472">Membrane</keyword>
<evidence type="ECO:0000256" key="4">
    <source>
        <dbReference type="ARBA" id="ARBA00022723"/>
    </source>
</evidence>
<keyword evidence="8" id="KW-0812">Transmembrane</keyword>